<dbReference type="EMBL" id="MNQR01000012">
    <property type="protein sequence ID" value="OKZ11558.1"/>
    <property type="molecule type" value="Genomic_DNA"/>
</dbReference>
<dbReference type="GeneID" id="43184206"/>
<evidence type="ECO:0000313" key="9">
    <source>
        <dbReference type="Proteomes" id="UP000283485"/>
    </source>
</evidence>
<dbReference type="PANTHER" id="PTHR11496:SF104">
    <property type="entry name" value="3-DEOXY-ALPHA-D-MANNO-OCTULOSONATE 8-OXIDASE"/>
    <property type="match status" value="1"/>
</dbReference>
<comment type="caution">
    <text evidence="6">The sequence shown here is derived from an EMBL/GenBank/DDBJ whole genome shotgun (WGS) entry which is preliminary data.</text>
</comment>
<dbReference type="InterPro" id="IPR056798">
    <property type="entry name" value="ADH_Fe_C"/>
</dbReference>
<evidence type="ECO:0000256" key="1">
    <source>
        <dbReference type="ARBA" id="ARBA00007358"/>
    </source>
</evidence>
<dbReference type="InterPro" id="IPR039697">
    <property type="entry name" value="Alcohol_dehydrogenase_Fe"/>
</dbReference>
<evidence type="ECO:0000313" key="10">
    <source>
        <dbReference type="Proteomes" id="UP000285750"/>
    </source>
</evidence>
<proteinExistence type="inferred from homology"/>
<feature type="domain" description="Alcohol dehydrogenase iron-type/glycerol dehydrogenase GldA" evidence="3">
    <location>
        <begin position="12"/>
        <end position="184"/>
    </location>
</feature>
<dbReference type="Proteomes" id="UP000186685">
    <property type="component" value="Unassembled WGS sequence"/>
</dbReference>
<dbReference type="Pfam" id="PF00465">
    <property type="entry name" value="Fe-ADH"/>
    <property type="match status" value="1"/>
</dbReference>
<dbReference type="AlphaFoldDB" id="A0A1Q6GKS0"/>
<evidence type="ECO:0000313" key="7">
    <source>
        <dbReference type="EMBL" id="RHF92402.1"/>
    </source>
</evidence>
<evidence type="ECO:0000313" key="8">
    <source>
        <dbReference type="Proteomes" id="UP000186685"/>
    </source>
</evidence>
<dbReference type="EMBL" id="QRUY01000002">
    <property type="protein sequence ID" value="RGS10424.1"/>
    <property type="molecule type" value="Genomic_DNA"/>
</dbReference>
<dbReference type="GO" id="GO:0004022">
    <property type="term" value="F:alcohol dehydrogenase (NAD+) activity"/>
    <property type="evidence" value="ECO:0007669"/>
    <property type="project" value="TreeGrafter"/>
</dbReference>
<dbReference type="Pfam" id="PF25137">
    <property type="entry name" value="ADH_Fe_C"/>
    <property type="match status" value="1"/>
</dbReference>
<dbReference type="Gene3D" id="3.40.50.1970">
    <property type="match status" value="1"/>
</dbReference>
<sequence length="390" mass="42903">MNANPVFSLHIPTKILFGCGELRKLATEKLPGKKALIVISSGTSMKKYGYLDKVVELLQENNTESVVYDKILPNPIKSHVMEAASVCREQKCDFIVGLGGGSSIDSAKAIAVMACNDGDYWDYIPAGSGKGRPVTKALPVIAIPTTAGTGTEADPWSVITNEEAKEKIGFGSTLTFPVLSIIDPELMVSIPPHLTAYQGFDAFFHAAEGFLANCATPISDLYALEAIRLLYKYLPVAVKDGRNLKARAKVAWASTLAGLVEATSCCISEHSMEHAMSAFHPELPHGAGLIAISEAYFETFRNDCMKRYMKMAEIMTQQKSNRPSDFIDALVRMQKECNVYQLKLSDWGVKEEELPLMVQNARDTMGSLFTLDPRPLTDEEVLQIYQKSFR</sequence>
<keyword evidence="2" id="KW-0560">Oxidoreductase</keyword>
<dbReference type="FunFam" id="3.40.50.1970:FF:000003">
    <property type="entry name" value="Alcohol dehydrogenase, iron-containing"/>
    <property type="match status" value="1"/>
</dbReference>
<dbReference type="InterPro" id="IPR001670">
    <property type="entry name" value="ADH_Fe/GldA"/>
</dbReference>
<dbReference type="Gene3D" id="1.20.1090.10">
    <property type="entry name" value="Dehydroquinate synthase-like - alpha domain"/>
    <property type="match status" value="1"/>
</dbReference>
<name>A0A1Q6GKS0_9BACT</name>
<protein>
    <submittedName>
        <fullName evidence="5 6">Alcohol dehydrogenase</fullName>
    </submittedName>
</protein>
<evidence type="ECO:0000259" key="4">
    <source>
        <dbReference type="Pfam" id="PF25137"/>
    </source>
</evidence>
<dbReference type="SUPFAM" id="SSF56796">
    <property type="entry name" value="Dehydroquinate synthase-like"/>
    <property type="match status" value="1"/>
</dbReference>
<dbReference type="Proteomes" id="UP000285750">
    <property type="component" value="Unassembled WGS sequence"/>
</dbReference>
<dbReference type="RefSeq" id="WP_007559855.1">
    <property type="nucleotide sequence ID" value="NZ_CABKPU010000013.1"/>
</dbReference>
<dbReference type="CDD" id="cd08185">
    <property type="entry name" value="Fe-ADH-like"/>
    <property type="match status" value="1"/>
</dbReference>
<dbReference type="PANTHER" id="PTHR11496">
    <property type="entry name" value="ALCOHOL DEHYDROGENASE"/>
    <property type="match status" value="1"/>
</dbReference>
<feature type="domain" description="Fe-containing alcohol dehydrogenase-like C-terminal" evidence="4">
    <location>
        <begin position="195"/>
        <end position="388"/>
    </location>
</feature>
<dbReference type="Proteomes" id="UP000283485">
    <property type="component" value="Unassembled WGS sequence"/>
</dbReference>
<accession>A0A1Q6GKS0</accession>
<evidence type="ECO:0000313" key="6">
    <source>
        <dbReference type="EMBL" id="RGS10424.1"/>
    </source>
</evidence>
<dbReference type="EMBL" id="QRHQ01000004">
    <property type="protein sequence ID" value="RHF92402.1"/>
    <property type="molecule type" value="Genomic_DNA"/>
</dbReference>
<reference evidence="9 10" key="2">
    <citation type="submission" date="2018-08" db="EMBL/GenBank/DDBJ databases">
        <title>A genome reference for cultivated species of the human gut microbiota.</title>
        <authorList>
            <person name="Zou Y."/>
            <person name="Xue W."/>
            <person name="Luo G."/>
        </authorList>
    </citation>
    <scope>NUCLEOTIDE SEQUENCE [LARGE SCALE GENOMIC DNA]</scope>
    <source>
        <strain evidence="6 10">AF24-16AC</strain>
        <strain evidence="7 9">AM23-23</strain>
    </source>
</reference>
<reference evidence="5 8" key="1">
    <citation type="journal article" date="2016" name="Nat. Biotechnol.">
        <title>Measurement of bacterial replication rates in microbial communities.</title>
        <authorList>
            <person name="Brown C.T."/>
            <person name="Olm M.R."/>
            <person name="Thomas B.C."/>
            <person name="Banfield J.F."/>
        </authorList>
    </citation>
    <scope>NUCLEOTIDE SEQUENCE [LARGE SCALE GENOMIC DNA]</scope>
    <source>
        <strain evidence="5">45_130</strain>
    </source>
</reference>
<organism evidence="6 10">
    <name type="scientific">Phocaeicola plebeius</name>
    <dbReference type="NCBI Taxonomy" id="310297"/>
    <lineage>
        <taxon>Bacteria</taxon>
        <taxon>Pseudomonadati</taxon>
        <taxon>Bacteroidota</taxon>
        <taxon>Bacteroidia</taxon>
        <taxon>Bacteroidales</taxon>
        <taxon>Bacteroidaceae</taxon>
        <taxon>Phocaeicola</taxon>
    </lineage>
</organism>
<evidence type="ECO:0000313" key="5">
    <source>
        <dbReference type="EMBL" id="OKZ11558.1"/>
    </source>
</evidence>
<evidence type="ECO:0000259" key="3">
    <source>
        <dbReference type="Pfam" id="PF00465"/>
    </source>
</evidence>
<evidence type="ECO:0000256" key="2">
    <source>
        <dbReference type="ARBA" id="ARBA00023002"/>
    </source>
</evidence>
<gene>
    <name evidence="5" type="ORF">BHV76_03500</name>
    <name evidence="7" type="ORF">DW653_03445</name>
    <name evidence="6" type="ORF">DWY14_01660</name>
</gene>
<comment type="similarity">
    <text evidence="1">Belongs to the iron-containing alcohol dehydrogenase family.</text>
</comment>
<dbReference type="GO" id="GO:0046872">
    <property type="term" value="F:metal ion binding"/>
    <property type="evidence" value="ECO:0007669"/>
    <property type="project" value="InterPro"/>
</dbReference>